<dbReference type="GO" id="GO:0006887">
    <property type="term" value="P:exocytosis"/>
    <property type="evidence" value="ECO:0007669"/>
    <property type="project" value="UniProtKB-KW"/>
</dbReference>
<accession>E2AEY2</accession>
<evidence type="ECO:0000313" key="2">
    <source>
        <dbReference type="EMBL" id="EFN67998.1"/>
    </source>
</evidence>
<dbReference type="GO" id="GO:0099503">
    <property type="term" value="C:secretory vesicle"/>
    <property type="evidence" value="ECO:0007669"/>
    <property type="project" value="TreeGrafter"/>
</dbReference>
<evidence type="ECO:0000313" key="3">
    <source>
        <dbReference type="Proteomes" id="UP000000311"/>
    </source>
</evidence>
<reference evidence="2 3" key="1">
    <citation type="journal article" date="2010" name="Science">
        <title>Genomic comparison of the ants Camponotus floridanus and Harpegnathos saltator.</title>
        <authorList>
            <person name="Bonasio R."/>
            <person name="Zhang G."/>
            <person name="Ye C."/>
            <person name="Mutti N.S."/>
            <person name="Fang X."/>
            <person name="Qin N."/>
            <person name="Donahue G."/>
            <person name="Yang P."/>
            <person name="Li Q."/>
            <person name="Li C."/>
            <person name="Zhang P."/>
            <person name="Huang Z."/>
            <person name="Berger S.L."/>
            <person name="Reinberg D."/>
            <person name="Wang J."/>
            <person name="Liebig J."/>
        </authorList>
    </citation>
    <scope>NUCLEOTIDE SEQUENCE [LARGE SCALE GENOMIC DNA]</scope>
    <source>
        <strain evidence="3">C129</strain>
    </source>
</reference>
<dbReference type="Proteomes" id="UP000000311">
    <property type="component" value="Unassembled WGS sequence"/>
</dbReference>
<dbReference type="EMBL" id="GL438981">
    <property type="protein sequence ID" value="EFN67998.1"/>
    <property type="molecule type" value="Genomic_DNA"/>
</dbReference>
<sequence>MWYALEKKNKSKRRGVIKLRLAFSAEHNVQVAAQEHRHLLRVLLLHEIEAEKIEKYCWCGRWSGPAEALILQHSAQRGLLARNLALAQWVEYARIHQEHPLSFTVFNKLAIDLLRPMDSGLFSADETRLFWDATKKVLYSCLNSIRKIRRLTLGDKNVMMQLSAILG</sequence>
<dbReference type="PANTHER" id="PTHR45999:SF2">
    <property type="entry name" value="PROTEIN UNC-13 HOMOLOG 4B"/>
    <property type="match status" value="1"/>
</dbReference>
<keyword evidence="3" id="KW-1185">Reference proteome</keyword>
<dbReference type="InterPro" id="IPR052095">
    <property type="entry name" value="UNC-13_domain"/>
</dbReference>
<dbReference type="PANTHER" id="PTHR45999">
    <property type="entry name" value="UNC-13-4A, ISOFORM B"/>
    <property type="match status" value="1"/>
</dbReference>
<organism evidence="3">
    <name type="scientific">Camponotus floridanus</name>
    <name type="common">Florida carpenter ant</name>
    <dbReference type="NCBI Taxonomy" id="104421"/>
    <lineage>
        <taxon>Eukaryota</taxon>
        <taxon>Metazoa</taxon>
        <taxon>Ecdysozoa</taxon>
        <taxon>Arthropoda</taxon>
        <taxon>Hexapoda</taxon>
        <taxon>Insecta</taxon>
        <taxon>Pterygota</taxon>
        <taxon>Neoptera</taxon>
        <taxon>Endopterygota</taxon>
        <taxon>Hymenoptera</taxon>
        <taxon>Apocrita</taxon>
        <taxon>Aculeata</taxon>
        <taxon>Formicoidea</taxon>
        <taxon>Formicidae</taxon>
        <taxon>Formicinae</taxon>
        <taxon>Camponotus</taxon>
    </lineage>
</organism>
<gene>
    <name evidence="2" type="ORF">EAG_08112</name>
</gene>
<proteinExistence type="predicted"/>
<evidence type="ECO:0000256" key="1">
    <source>
        <dbReference type="ARBA" id="ARBA00022483"/>
    </source>
</evidence>
<dbReference type="AlphaFoldDB" id="E2AEY2"/>
<keyword evidence="1" id="KW-0268">Exocytosis</keyword>
<protein>
    <submittedName>
        <fullName evidence="2">Uncharacterized protein</fullName>
    </submittedName>
</protein>
<name>E2AEY2_CAMFO</name>
<dbReference type="OrthoDB" id="67700at2759"/>
<dbReference type="InParanoid" id="E2AEY2"/>